<name>A0A5C6BC31_9PLAN</name>
<organism evidence="2 3">
    <name type="scientific">Symmachiella macrocystis</name>
    <dbReference type="NCBI Taxonomy" id="2527985"/>
    <lineage>
        <taxon>Bacteria</taxon>
        <taxon>Pseudomonadati</taxon>
        <taxon>Planctomycetota</taxon>
        <taxon>Planctomycetia</taxon>
        <taxon>Planctomycetales</taxon>
        <taxon>Planctomycetaceae</taxon>
        <taxon>Symmachiella</taxon>
    </lineage>
</organism>
<keyword evidence="3" id="KW-1185">Reference proteome</keyword>
<evidence type="ECO:0000256" key="1">
    <source>
        <dbReference type="SAM" id="MobiDB-lite"/>
    </source>
</evidence>
<protein>
    <submittedName>
        <fullName evidence="2">Uncharacterized protein</fullName>
    </submittedName>
</protein>
<dbReference type="AlphaFoldDB" id="A0A5C6BC31"/>
<comment type="caution">
    <text evidence="2">The sequence shown here is derived from an EMBL/GenBank/DDBJ whole genome shotgun (WGS) entry which is preliminary data.</text>
</comment>
<accession>A0A5C6BC31</accession>
<dbReference type="EMBL" id="SJPP01000002">
    <property type="protein sequence ID" value="TWU08846.1"/>
    <property type="molecule type" value="Genomic_DNA"/>
</dbReference>
<evidence type="ECO:0000313" key="2">
    <source>
        <dbReference type="EMBL" id="TWU08846.1"/>
    </source>
</evidence>
<dbReference type="Proteomes" id="UP000320735">
    <property type="component" value="Unassembled WGS sequence"/>
</dbReference>
<proteinExistence type="predicted"/>
<reference evidence="2 3" key="1">
    <citation type="submission" date="2019-02" db="EMBL/GenBank/DDBJ databases">
        <title>Deep-cultivation of Planctomycetes and their phenomic and genomic characterization uncovers novel biology.</title>
        <authorList>
            <person name="Wiegand S."/>
            <person name="Jogler M."/>
            <person name="Boedeker C."/>
            <person name="Pinto D."/>
            <person name="Vollmers J."/>
            <person name="Rivas-Marin E."/>
            <person name="Kohn T."/>
            <person name="Peeters S.H."/>
            <person name="Heuer A."/>
            <person name="Rast P."/>
            <person name="Oberbeckmann S."/>
            <person name="Bunk B."/>
            <person name="Jeske O."/>
            <person name="Meyerdierks A."/>
            <person name="Storesund J.E."/>
            <person name="Kallscheuer N."/>
            <person name="Luecker S."/>
            <person name="Lage O.M."/>
            <person name="Pohl T."/>
            <person name="Merkel B.J."/>
            <person name="Hornburger P."/>
            <person name="Mueller R.-W."/>
            <person name="Bruemmer F."/>
            <person name="Labrenz M."/>
            <person name="Spormann A.M."/>
            <person name="Op Den Camp H."/>
            <person name="Overmann J."/>
            <person name="Amann R."/>
            <person name="Jetten M.S.M."/>
            <person name="Mascher T."/>
            <person name="Medema M.H."/>
            <person name="Devos D.P."/>
            <person name="Kaster A.-K."/>
            <person name="Ovreas L."/>
            <person name="Rohde M."/>
            <person name="Galperin M.Y."/>
            <person name="Jogler C."/>
        </authorList>
    </citation>
    <scope>NUCLEOTIDE SEQUENCE [LARGE SCALE GENOMIC DNA]</scope>
    <source>
        <strain evidence="2 3">CA54</strain>
    </source>
</reference>
<gene>
    <name evidence="2" type="ORF">CA54_40830</name>
</gene>
<sequence>MATSNTPCGKCKAGRLKTYAVNEAGGIHTRYLRCDRCRETAKQCIAVGSVRRRLSNKSCRQKTTPRNNRAEVKT</sequence>
<feature type="region of interest" description="Disordered" evidence="1">
    <location>
        <begin position="54"/>
        <end position="74"/>
    </location>
</feature>
<evidence type="ECO:0000313" key="3">
    <source>
        <dbReference type="Proteomes" id="UP000320735"/>
    </source>
</evidence>
<feature type="compositionally biased region" description="Polar residues" evidence="1">
    <location>
        <begin position="56"/>
        <end position="67"/>
    </location>
</feature>